<dbReference type="GO" id="GO:0046872">
    <property type="term" value="F:metal ion binding"/>
    <property type="evidence" value="ECO:0007669"/>
    <property type="project" value="UniProtKB-KW"/>
</dbReference>
<keyword evidence="1" id="KW-0479">Metal-binding</keyword>
<dbReference type="FunFam" id="3.20.20.140:FF:000005">
    <property type="entry name" value="TatD family hydrolase"/>
    <property type="match status" value="1"/>
</dbReference>
<dbReference type="CDD" id="cd01310">
    <property type="entry name" value="TatD_DNAse"/>
    <property type="match status" value="1"/>
</dbReference>
<dbReference type="Gene3D" id="3.20.20.140">
    <property type="entry name" value="Metal-dependent hydrolases"/>
    <property type="match status" value="1"/>
</dbReference>
<evidence type="ECO:0000256" key="1">
    <source>
        <dbReference type="ARBA" id="ARBA00022723"/>
    </source>
</evidence>
<dbReference type="Pfam" id="PF01137">
    <property type="entry name" value="RTC"/>
    <property type="match status" value="1"/>
</dbReference>
<proteinExistence type="predicted"/>
<dbReference type="AlphaFoldDB" id="A0A8T1E4A7"/>
<protein>
    <recommendedName>
        <fullName evidence="3">RNA 3'-terminal phosphate cyclase domain-containing protein</fullName>
    </recommendedName>
</protein>
<dbReference type="PANTHER" id="PTHR11096:SF0">
    <property type="entry name" value="RNA 3'-TERMINAL PHOSPHATE CYCLASE"/>
    <property type="match status" value="1"/>
</dbReference>
<dbReference type="InterPro" id="IPR000228">
    <property type="entry name" value="RNA3'_term_phos_cyc"/>
</dbReference>
<dbReference type="PANTHER" id="PTHR11096">
    <property type="entry name" value="RNA 3' TERMINAL PHOSPHATE CYCLASE"/>
    <property type="match status" value="1"/>
</dbReference>
<dbReference type="VEuPathDB" id="FungiDB:PC110_g8455"/>
<name>A0A8T1E4A7_9STRA</name>
<evidence type="ECO:0000256" key="2">
    <source>
        <dbReference type="ARBA" id="ARBA00022801"/>
    </source>
</evidence>
<dbReference type="InterPro" id="IPR032466">
    <property type="entry name" value="Metal_Hydrolase"/>
</dbReference>
<dbReference type="SUPFAM" id="SSF55205">
    <property type="entry name" value="EPT/RTPC-like"/>
    <property type="match status" value="1"/>
</dbReference>
<sequence length="687" mass="74349">MTGRSLVDIGANLTSGQFRRDLPQVLRRAKQAGVDNIVITGTSISDSRSALQLAKHHAASSDVALFTTVGVHPHDAKRFDERSTIDEMRSIITGEDGGLVVAVGECGLDFNRDYSPRDVQVTAFRAQVALACELRMPLFVHEREAHGALVEVLQTFVKSGTLPPMVVHCFTGDESEMRKYLDMGFYIGFTGFVCMKPRGLGVKNMVPRIPIDQLMIETDAPYMYPYSVGRQKKRARCEPKDIAAVVQTLASCYGITEDEVARTTTENARRFFRLRGQQVNEEKVALPAEAQSENQEIEGSIVLNGGDGEGGGQLLRVATALAAVMQRVVRVHSIRANRKAPGLRNQHLSTIELVAALSAGGKLSGARLNSTDLTFDARSALLTADSKVGAFNAASRTGGSISLMLQGALPVLAFRNSLAQLSLRGGTHVGFSPTIDFMQVPLRTLLARFGLAYNVEVSKRMFFPGGGPSGHVQVSVNPIDGEKTLQAIDLTESSTSVRRVFIRVTAFGSSANENMAEHYASALKLAVRNTFTGVGEDLVMEVECIVETTAATNQKKKTFRPHKPKERTAVSALVVLETATNGLISLDRTVNVNESTASILADQMNSKLSEYLQSGACVDEHLADNAVVLMALAQGTSRLRVPCKAQRTSQHLETALEIAGRLTGATYRLLEQETTAIIEVDGVGHHR</sequence>
<dbReference type="InterPro" id="IPR013792">
    <property type="entry name" value="RNA3'P_cycl/enolpyr_Trfase_a/b"/>
</dbReference>
<dbReference type="InterPro" id="IPR001130">
    <property type="entry name" value="TatD-like"/>
</dbReference>
<organism evidence="4 5">
    <name type="scientific">Phytophthora cactorum</name>
    <dbReference type="NCBI Taxonomy" id="29920"/>
    <lineage>
        <taxon>Eukaryota</taxon>
        <taxon>Sar</taxon>
        <taxon>Stramenopiles</taxon>
        <taxon>Oomycota</taxon>
        <taxon>Peronosporomycetes</taxon>
        <taxon>Peronosporales</taxon>
        <taxon>Peronosporaceae</taxon>
        <taxon>Phytophthora</taxon>
    </lineage>
</organism>
<dbReference type="Gene3D" id="3.30.360.20">
    <property type="entry name" value="RNA 3'-terminal phosphate cyclase, insert domain"/>
    <property type="match status" value="1"/>
</dbReference>
<dbReference type="InterPro" id="IPR023797">
    <property type="entry name" value="RNA3'_phos_cyclase_dom"/>
</dbReference>
<dbReference type="InterPro" id="IPR037136">
    <property type="entry name" value="RNA3'_phos_cyclase_dom_sf"/>
</dbReference>
<accession>A0A8T1E4A7</accession>
<evidence type="ECO:0000313" key="4">
    <source>
        <dbReference type="EMBL" id="KAG2948323.1"/>
    </source>
</evidence>
<dbReference type="EMBL" id="RCMK01000113">
    <property type="protein sequence ID" value="KAG2948323.1"/>
    <property type="molecule type" value="Genomic_DNA"/>
</dbReference>
<dbReference type="GO" id="GO:0005634">
    <property type="term" value="C:nucleus"/>
    <property type="evidence" value="ECO:0007669"/>
    <property type="project" value="TreeGrafter"/>
</dbReference>
<dbReference type="GO" id="GO:0003963">
    <property type="term" value="F:RNA-3'-phosphate cyclase activity"/>
    <property type="evidence" value="ECO:0007669"/>
    <property type="project" value="TreeGrafter"/>
</dbReference>
<dbReference type="GO" id="GO:0016788">
    <property type="term" value="F:hydrolase activity, acting on ester bonds"/>
    <property type="evidence" value="ECO:0007669"/>
    <property type="project" value="InterPro"/>
</dbReference>
<evidence type="ECO:0000259" key="3">
    <source>
        <dbReference type="Pfam" id="PF01137"/>
    </source>
</evidence>
<dbReference type="Proteomes" id="UP000736787">
    <property type="component" value="Unassembled WGS sequence"/>
</dbReference>
<dbReference type="Pfam" id="PF01026">
    <property type="entry name" value="TatD_DNase"/>
    <property type="match status" value="1"/>
</dbReference>
<dbReference type="GO" id="GO:0006396">
    <property type="term" value="P:RNA processing"/>
    <property type="evidence" value="ECO:0007669"/>
    <property type="project" value="InterPro"/>
</dbReference>
<evidence type="ECO:0000313" key="5">
    <source>
        <dbReference type="Proteomes" id="UP000736787"/>
    </source>
</evidence>
<dbReference type="InterPro" id="IPR036553">
    <property type="entry name" value="RPTC_insert"/>
</dbReference>
<feature type="domain" description="RNA 3'-terminal phosphate cyclase" evidence="3">
    <location>
        <begin position="308"/>
        <end position="668"/>
    </location>
</feature>
<dbReference type="Gene3D" id="3.65.10.20">
    <property type="entry name" value="RNA 3'-terminal phosphate cyclase domain"/>
    <property type="match status" value="1"/>
</dbReference>
<reference evidence="4" key="1">
    <citation type="submission" date="2018-10" db="EMBL/GenBank/DDBJ databases">
        <title>Effector identification in a new, highly contiguous assembly of the strawberry crown rot pathogen Phytophthora cactorum.</title>
        <authorList>
            <person name="Armitage A.D."/>
            <person name="Nellist C.F."/>
            <person name="Bates H."/>
            <person name="Vickerstaff R.J."/>
            <person name="Harrison R.J."/>
        </authorList>
    </citation>
    <scope>NUCLEOTIDE SEQUENCE</scope>
    <source>
        <strain evidence="4">4040</strain>
    </source>
</reference>
<dbReference type="SUPFAM" id="SSF51556">
    <property type="entry name" value="Metallo-dependent hydrolases"/>
    <property type="match status" value="1"/>
</dbReference>
<comment type="caution">
    <text evidence="4">The sequence shown here is derived from an EMBL/GenBank/DDBJ whole genome shotgun (WGS) entry which is preliminary data.</text>
</comment>
<keyword evidence="2" id="KW-0378">Hydrolase</keyword>
<gene>
    <name evidence="4" type="ORF">PC117_g6114</name>
</gene>